<evidence type="ECO:0000256" key="10">
    <source>
        <dbReference type="SAM" id="MobiDB-lite"/>
    </source>
</evidence>
<comment type="caution">
    <text evidence="11">The sequence shown here is derived from an EMBL/GenBank/DDBJ whole genome shotgun (WGS) entry which is preliminary data.</text>
</comment>
<comment type="caution">
    <text evidence="9">Lacks conserved residue(s) required for the propagation of feature annotation.</text>
</comment>
<dbReference type="NCBIfam" id="TIGR00091">
    <property type="entry name" value="tRNA (guanosine(46)-N7)-methyltransferase TrmB"/>
    <property type="match status" value="1"/>
</dbReference>
<dbReference type="GO" id="GO:0008176">
    <property type="term" value="F:tRNA (guanine(46)-N7)-methyltransferase activity"/>
    <property type="evidence" value="ECO:0007669"/>
    <property type="project" value="UniProtKB-UniRule"/>
</dbReference>
<dbReference type="SUPFAM" id="SSF53335">
    <property type="entry name" value="S-adenosyl-L-methionine-dependent methyltransferases"/>
    <property type="match status" value="1"/>
</dbReference>
<dbReference type="STRING" id="1963.AQJ27_34295"/>
<evidence type="ECO:0000256" key="9">
    <source>
        <dbReference type="HAMAP-Rule" id="MF_01057"/>
    </source>
</evidence>
<feature type="binding site" evidence="9">
    <location>
        <position position="259"/>
    </location>
    <ligand>
        <name>substrate</name>
    </ligand>
</feature>
<feature type="binding site" evidence="9">
    <location>
        <position position="148"/>
    </location>
    <ligand>
        <name>S-adenosyl-L-methionine</name>
        <dbReference type="ChEBI" id="CHEBI:59789"/>
    </ligand>
</feature>
<sequence>MGGLGRSPGPPGARGTARSAPTGPQPTNPPGGLGAGECSWGRRKIVLTVSDSIDSPEEPRSSSVAGGEPQRPVRAKGEPRFPDGPKPDPAGSHFERRIRSFQPRRSRVTTGQADALQRLWPKWGLDIDGQRVIDLAELFGGERPVVLEIGFGMGEATARMAAEDPDTGILAVDVHTPGQGNLLNLADQNGLTNIRVGNGDAIILLREMLTPDSLSGLRVYFPDPWPKKRHHKRRLIQPEFLSLAATRLRPGALVHCATDWEPYAEQMLEVLSAHPDFENTRPDGGYAPRPDFRPLTRFEGQGLEKGHVVNDLLFRRVQHRDQDTSGD</sequence>
<dbReference type="GO" id="GO:0043527">
    <property type="term" value="C:tRNA methyltransferase complex"/>
    <property type="evidence" value="ECO:0007669"/>
    <property type="project" value="TreeGrafter"/>
</dbReference>
<evidence type="ECO:0000313" key="11">
    <source>
        <dbReference type="EMBL" id="GAX54334.1"/>
    </source>
</evidence>
<evidence type="ECO:0000256" key="6">
    <source>
        <dbReference type="ARBA" id="ARBA00022694"/>
    </source>
</evidence>
<evidence type="ECO:0000256" key="1">
    <source>
        <dbReference type="ARBA" id="ARBA00000142"/>
    </source>
</evidence>
<keyword evidence="6 9" id="KW-0819">tRNA processing</keyword>
<comment type="catalytic activity">
    <reaction evidence="1 9">
        <text>guanosine(46) in tRNA + S-adenosyl-L-methionine = N(7)-methylguanosine(46) in tRNA + S-adenosyl-L-homocysteine</text>
        <dbReference type="Rhea" id="RHEA:42708"/>
        <dbReference type="Rhea" id="RHEA-COMP:10188"/>
        <dbReference type="Rhea" id="RHEA-COMP:10189"/>
        <dbReference type="ChEBI" id="CHEBI:57856"/>
        <dbReference type="ChEBI" id="CHEBI:59789"/>
        <dbReference type="ChEBI" id="CHEBI:74269"/>
        <dbReference type="ChEBI" id="CHEBI:74480"/>
        <dbReference type="EC" id="2.1.1.33"/>
    </reaction>
</comment>
<feature type="compositionally biased region" description="Basic and acidic residues" evidence="10">
    <location>
        <begin position="75"/>
        <end position="86"/>
    </location>
</feature>
<dbReference type="PROSITE" id="PS51625">
    <property type="entry name" value="SAM_MT_TRMB"/>
    <property type="match status" value="1"/>
</dbReference>
<organism evidence="11 12">
    <name type="scientific">Streptomyces olivochromogenes</name>
    <dbReference type="NCBI Taxonomy" id="1963"/>
    <lineage>
        <taxon>Bacteria</taxon>
        <taxon>Bacillati</taxon>
        <taxon>Actinomycetota</taxon>
        <taxon>Actinomycetes</taxon>
        <taxon>Kitasatosporales</taxon>
        <taxon>Streptomycetaceae</taxon>
        <taxon>Streptomyces</taxon>
    </lineage>
</organism>
<dbReference type="PANTHER" id="PTHR23417">
    <property type="entry name" value="3-DEOXY-D-MANNO-OCTULOSONIC-ACID TRANSFERASE/TRNA GUANINE-N 7 - -METHYLTRANSFERASE"/>
    <property type="match status" value="1"/>
</dbReference>
<dbReference type="PANTHER" id="PTHR23417:SF14">
    <property type="entry name" value="PENTACOTRIPEPTIDE-REPEAT REGION OF PRORP DOMAIN-CONTAINING PROTEIN"/>
    <property type="match status" value="1"/>
</dbReference>
<reference evidence="12" key="1">
    <citation type="submission" date="2017-05" db="EMBL/GenBank/DDBJ databases">
        <title>Streptomyces olivochromogenes NBRC 3561 whole genome shotgun sequence.</title>
        <authorList>
            <person name="Dohra H."/>
            <person name="Kodani S."/>
        </authorList>
    </citation>
    <scope>NUCLEOTIDE SEQUENCE [LARGE SCALE GENOMIC DNA]</scope>
    <source>
        <strain evidence="12">NBRC 3561</strain>
    </source>
</reference>
<evidence type="ECO:0000256" key="3">
    <source>
        <dbReference type="ARBA" id="ARBA00022603"/>
    </source>
</evidence>
<dbReference type="UniPathway" id="UPA00989"/>
<dbReference type="InterPro" id="IPR029063">
    <property type="entry name" value="SAM-dependent_MTases_sf"/>
</dbReference>
<evidence type="ECO:0000256" key="4">
    <source>
        <dbReference type="ARBA" id="ARBA00022679"/>
    </source>
</evidence>
<dbReference type="InterPro" id="IPR055361">
    <property type="entry name" value="tRNA_methyltr_TrmB_bact"/>
</dbReference>
<name>A0A250VJQ5_STROL</name>
<gene>
    <name evidence="9 11" type="primary">trmB</name>
    <name evidence="11" type="ORF">SO3561_05885</name>
</gene>
<evidence type="ECO:0000256" key="8">
    <source>
        <dbReference type="ARBA" id="ARBA00060767"/>
    </source>
</evidence>
<comment type="function">
    <text evidence="2 9">Catalyzes the formation of N(7)-methylguanine at position 46 (m7G46) in tRNA.</text>
</comment>
<feature type="binding site" evidence="9">
    <location>
        <position position="227"/>
    </location>
    <ligand>
        <name>substrate</name>
    </ligand>
</feature>
<feature type="binding site" evidence="9">
    <location>
        <position position="173"/>
    </location>
    <ligand>
        <name>S-adenosyl-L-methionine</name>
        <dbReference type="ChEBI" id="CHEBI:59789"/>
    </ligand>
</feature>
<feature type="region of interest" description="Disordered" evidence="10">
    <location>
        <begin position="1"/>
        <end position="110"/>
    </location>
</feature>
<feature type="region of interest" description="Disordered" evidence="10">
    <location>
        <begin position="275"/>
        <end position="295"/>
    </location>
</feature>
<evidence type="ECO:0000256" key="5">
    <source>
        <dbReference type="ARBA" id="ARBA00022691"/>
    </source>
</evidence>
<dbReference type="HAMAP" id="MF_01057">
    <property type="entry name" value="tRNA_methyltr_TrmB"/>
    <property type="match status" value="1"/>
</dbReference>
<dbReference type="Gene3D" id="3.40.50.150">
    <property type="entry name" value="Vaccinia Virus protein VP39"/>
    <property type="match status" value="1"/>
</dbReference>
<dbReference type="AlphaFoldDB" id="A0A250VJQ5"/>
<keyword evidence="12" id="KW-1185">Reference proteome</keyword>
<accession>A0A250VJQ5</accession>
<feature type="binding site" evidence="9">
    <location>
        <position position="200"/>
    </location>
    <ligand>
        <name>S-adenosyl-L-methionine</name>
        <dbReference type="ChEBI" id="CHEBI:59789"/>
    </ligand>
</feature>
<keyword evidence="3 9" id="KW-0489">Methyltransferase</keyword>
<keyword evidence="4 9" id="KW-0808">Transferase</keyword>
<comment type="pathway">
    <text evidence="7 9">tRNA modification; N(7)-methylguanine-tRNA biosynthesis.</text>
</comment>
<dbReference type="InterPro" id="IPR003358">
    <property type="entry name" value="tRNA_(Gua-N-7)_MeTrfase_Trmb"/>
</dbReference>
<protein>
    <recommendedName>
        <fullName evidence="9">tRNA (guanine-N(7)-)-methyltransferase</fullName>
        <ecNumber evidence="9">2.1.1.33</ecNumber>
    </recommendedName>
    <alternativeName>
        <fullName evidence="9">tRNA (guanine(46)-N(7))-methyltransferase</fullName>
    </alternativeName>
    <alternativeName>
        <fullName evidence="9">tRNA(m7G46)-methyltransferase</fullName>
    </alternativeName>
</protein>
<dbReference type="Pfam" id="PF02390">
    <property type="entry name" value="Methyltransf_4"/>
    <property type="match status" value="1"/>
</dbReference>
<evidence type="ECO:0000313" key="12">
    <source>
        <dbReference type="Proteomes" id="UP000217446"/>
    </source>
</evidence>
<evidence type="ECO:0000256" key="2">
    <source>
        <dbReference type="ARBA" id="ARBA00003015"/>
    </source>
</evidence>
<keyword evidence="5 9" id="KW-0949">S-adenosyl-L-methionine</keyword>
<comment type="similarity">
    <text evidence="8 9">Belongs to the class I-like SAM-binding methyltransferase superfamily. TrmB family.</text>
</comment>
<dbReference type="EC" id="2.1.1.33" evidence="9"/>
<dbReference type="FunFam" id="3.40.50.150:FF:000035">
    <property type="entry name" value="tRNA (guanine-N(7)-)-methyltransferase"/>
    <property type="match status" value="1"/>
</dbReference>
<dbReference type="Proteomes" id="UP000217446">
    <property type="component" value="Unassembled WGS sequence"/>
</dbReference>
<evidence type="ECO:0000256" key="7">
    <source>
        <dbReference type="ARBA" id="ARBA00060552"/>
    </source>
</evidence>
<dbReference type="EMBL" id="BDQI01000013">
    <property type="protein sequence ID" value="GAX54334.1"/>
    <property type="molecule type" value="Genomic_DNA"/>
</dbReference>
<proteinExistence type="inferred from homology"/>
<feature type="binding site" evidence="9">
    <location>
        <begin position="296"/>
        <end position="299"/>
    </location>
    <ligand>
        <name>substrate</name>
    </ligand>
</feature>
<feature type="binding site" evidence="9">
    <location>
        <position position="223"/>
    </location>
    <ligand>
        <name>S-adenosyl-L-methionine</name>
        <dbReference type="ChEBI" id="CHEBI:59789"/>
    </ligand>
</feature>